<dbReference type="SMART" id="SM00184">
    <property type="entry name" value="RING"/>
    <property type="match status" value="1"/>
</dbReference>
<keyword evidence="1" id="KW-0862">Zinc</keyword>
<dbReference type="InterPro" id="IPR013083">
    <property type="entry name" value="Znf_RING/FYVE/PHD"/>
</dbReference>
<comment type="caution">
    <text evidence="3">The sequence shown here is derived from an EMBL/GenBank/DDBJ whole genome shotgun (WGS) entry which is preliminary data.</text>
</comment>
<dbReference type="Proteomes" id="UP001279734">
    <property type="component" value="Unassembled WGS sequence"/>
</dbReference>
<dbReference type="SUPFAM" id="SSF57850">
    <property type="entry name" value="RING/U-box"/>
    <property type="match status" value="1"/>
</dbReference>
<keyword evidence="1" id="KW-0863">Zinc-finger</keyword>
<protein>
    <recommendedName>
        <fullName evidence="2">RING-type domain-containing protein</fullName>
    </recommendedName>
</protein>
<evidence type="ECO:0000256" key="1">
    <source>
        <dbReference type="PROSITE-ProRule" id="PRU00175"/>
    </source>
</evidence>
<keyword evidence="4" id="KW-1185">Reference proteome</keyword>
<evidence type="ECO:0000313" key="3">
    <source>
        <dbReference type="EMBL" id="GMH10112.1"/>
    </source>
</evidence>
<gene>
    <name evidence="3" type="ORF">Nepgr_011953</name>
</gene>
<dbReference type="PROSITE" id="PS50089">
    <property type="entry name" value="ZF_RING_2"/>
    <property type="match status" value="1"/>
</dbReference>
<dbReference type="CDD" id="cd16454">
    <property type="entry name" value="RING-H2_PA-TM-RING"/>
    <property type="match status" value="1"/>
</dbReference>
<proteinExistence type="predicted"/>
<dbReference type="Gene3D" id="3.30.40.10">
    <property type="entry name" value="Zinc/RING finger domain, C3HC4 (zinc finger)"/>
    <property type="match status" value="1"/>
</dbReference>
<dbReference type="PANTHER" id="PTHR22765">
    <property type="entry name" value="RING FINGER AND PROTEASE ASSOCIATED DOMAIN-CONTAINING"/>
    <property type="match status" value="1"/>
</dbReference>
<evidence type="ECO:0000259" key="2">
    <source>
        <dbReference type="PROSITE" id="PS50089"/>
    </source>
</evidence>
<dbReference type="AlphaFoldDB" id="A0AAD3SGH1"/>
<feature type="domain" description="RING-type" evidence="2">
    <location>
        <begin position="208"/>
        <end position="249"/>
    </location>
</feature>
<reference evidence="3" key="1">
    <citation type="submission" date="2023-05" db="EMBL/GenBank/DDBJ databases">
        <title>Nepenthes gracilis genome sequencing.</title>
        <authorList>
            <person name="Fukushima K."/>
        </authorList>
    </citation>
    <scope>NUCLEOTIDE SEQUENCE</scope>
    <source>
        <strain evidence="3">SING2019-196</strain>
    </source>
</reference>
<dbReference type="PANTHER" id="PTHR22765:SF343">
    <property type="entry name" value="E3 UBIQUITIN-PROTEIN LIGASE SGR9, AMYLOPLASTIC"/>
    <property type="match status" value="1"/>
</dbReference>
<dbReference type="GO" id="GO:0008270">
    <property type="term" value="F:zinc ion binding"/>
    <property type="evidence" value="ECO:0007669"/>
    <property type="project" value="UniProtKB-KW"/>
</dbReference>
<evidence type="ECO:0000313" key="4">
    <source>
        <dbReference type="Proteomes" id="UP001279734"/>
    </source>
</evidence>
<dbReference type="GO" id="GO:0006511">
    <property type="term" value="P:ubiquitin-dependent protein catabolic process"/>
    <property type="evidence" value="ECO:0007669"/>
    <property type="project" value="TreeGrafter"/>
</dbReference>
<keyword evidence="1" id="KW-0479">Metal-binding</keyword>
<accession>A0AAD3SGH1</accession>
<organism evidence="3 4">
    <name type="scientific">Nepenthes gracilis</name>
    <name type="common">Slender pitcher plant</name>
    <dbReference type="NCBI Taxonomy" id="150966"/>
    <lineage>
        <taxon>Eukaryota</taxon>
        <taxon>Viridiplantae</taxon>
        <taxon>Streptophyta</taxon>
        <taxon>Embryophyta</taxon>
        <taxon>Tracheophyta</taxon>
        <taxon>Spermatophyta</taxon>
        <taxon>Magnoliopsida</taxon>
        <taxon>eudicotyledons</taxon>
        <taxon>Gunneridae</taxon>
        <taxon>Pentapetalae</taxon>
        <taxon>Caryophyllales</taxon>
        <taxon>Nepenthaceae</taxon>
        <taxon>Nepenthes</taxon>
    </lineage>
</organism>
<name>A0AAD3SGH1_NEPGR</name>
<dbReference type="EMBL" id="BSYO01000009">
    <property type="protein sequence ID" value="GMH10112.1"/>
    <property type="molecule type" value="Genomic_DNA"/>
</dbReference>
<sequence>MDDGAATESIITAALSTLPPSQLVSLSFSLFSTFHRHHRRLSSLLSSPTLFSHTLNHLYSLPLQKKSLLIARHLLSTLHLLTPFFPPHSATPFSASISRRDLDAALLLLLFCEIRQHDPKLLEASPPADWHRVLTKYFFETLLSLSGIKTGPSEVLGCFIEILVKCKRLAGAAGCRGGKARRDVPASAAVVVAPLPSVEVGSGGSGECVICREEMAEGREACELPCGHLFHWSCVLRWLTNRNTCPCCRLRLPSDDVSGEIDRLLEGLVRVGRSQLNGDQCI</sequence>
<dbReference type="InterPro" id="IPR051826">
    <property type="entry name" value="E3_ubiquitin-ligase_domain"/>
</dbReference>
<dbReference type="GO" id="GO:0061630">
    <property type="term" value="F:ubiquitin protein ligase activity"/>
    <property type="evidence" value="ECO:0007669"/>
    <property type="project" value="TreeGrafter"/>
</dbReference>
<dbReference type="InterPro" id="IPR001841">
    <property type="entry name" value="Znf_RING"/>
</dbReference>
<dbReference type="Pfam" id="PF13639">
    <property type="entry name" value="zf-RING_2"/>
    <property type="match status" value="1"/>
</dbReference>